<dbReference type="Gene3D" id="3.40.50.880">
    <property type="match status" value="1"/>
</dbReference>
<reference evidence="13" key="1">
    <citation type="journal article" date="2021" name="PeerJ">
        <title>Extensive microbial diversity within the chicken gut microbiome revealed by metagenomics and culture.</title>
        <authorList>
            <person name="Gilroy R."/>
            <person name="Ravi A."/>
            <person name="Getino M."/>
            <person name="Pursley I."/>
            <person name="Horton D.L."/>
            <person name="Alikhan N.F."/>
            <person name="Baker D."/>
            <person name="Gharbi K."/>
            <person name="Hall N."/>
            <person name="Watson M."/>
            <person name="Adriaenssens E.M."/>
            <person name="Foster-Nyarko E."/>
            <person name="Jarju S."/>
            <person name="Secka A."/>
            <person name="Antonio M."/>
            <person name="Oren A."/>
            <person name="Chaudhuri R.R."/>
            <person name="La Ragione R."/>
            <person name="Hildebrand F."/>
            <person name="Pallen M.J."/>
        </authorList>
    </citation>
    <scope>NUCLEOTIDE SEQUENCE</scope>
    <source>
        <strain evidence="13">G3-2149</strain>
    </source>
</reference>
<keyword evidence="4 10" id="KW-0378">Hydrolase</keyword>
<gene>
    <name evidence="10 13" type="primary">hisH</name>
    <name evidence="13" type="ORF">H9789_06610</name>
</gene>
<dbReference type="EMBL" id="JAHLFU010000141">
    <property type="protein sequence ID" value="MBU3853472.1"/>
    <property type="molecule type" value="Genomic_DNA"/>
</dbReference>
<dbReference type="SUPFAM" id="SSF52317">
    <property type="entry name" value="Class I glutamine amidotransferase-like"/>
    <property type="match status" value="1"/>
</dbReference>
<evidence type="ECO:0000259" key="12">
    <source>
        <dbReference type="Pfam" id="PF00117"/>
    </source>
</evidence>
<evidence type="ECO:0000256" key="3">
    <source>
        <dbReference type="ARBA" id="ARBA00022605"/>
    </source>
</evidence>
<keyword evidence="10" id="KW-0963">Cytoplasm</keyword>
<dbReference type="InterPro" id="IPR029062">
    <property type="entry name" value="Class_I_gatase-like"/>
</dbReference>
<protein>
    <recommendedName>
        <fullName evidence="10">Imidazole glycerol phosphate synthase subunit HisH</fullName>
        <ecNumber evidence="10">4.3.2.10</ecNumber>
    </recommendedName>
    <alternativeName>
        <fullName evidence="10">IGP synthase glutaminase subunit</fullName>
        <ecNumber evidence="10">3.5.1.2</ecNumber>
    </alternativeName>
    <alternativeName>
        <fullName evidence="10">IGP synthase subunit HisH</fullName>
    </alternativeName>
    <alternativeName>
        <fullName evidence="10">ImGP synthase subunit HisH</fullName>
        <shortName evidence="10">IGPS subunit HisH</shortName>
    </alternativeName>
</protein>
<dbReference type="EC" id="3.5.1.2" evidence="10"/>
<dbReference type="GO" id="GO:0016829">
    <property type="term" value="F:lyase activity"/>
    <property type="evidence" value="ECO:0007669"/>
    <property type="project" value="UniProtKB-KW"/>
</dbReference>
<dbReference type="CDD" id="cd01748">
    <property type="entry name" value="GATase1_IGP_Synthase"/>
    <property type="match status" value="1"/>
</dbReference>
<dbReference type="AlphaFoldDB" id="A0A9E2L7C4"/>
<feature type="active site" evidence="10 11">
    <location>
        <position position="178"/>
    </location>
</feature>
<evidence type="ECO:0000256" key="5">
    <source>
        <dbReference type="ARBA" id="ARBA00022962"/>
    </source>
</evidence>
<dbReference type="GO" id="GO:0004359">
    <property type="term" value="F:glutaminase activity"/>
    <property type="evidence" value="ECO:0007669"/>
    <property type="project" value="UniProtKB-EC"/>
</dbReference>
<comment type="caution">
    <text evidence="13">The sequence shown here is derived from an EMBL/GenBank/DDBJ whole genome shotgun (WGS) entry which is preliminary data.</text>
</comment>
<dbReference type="InterPro" id="IPR017926">
    <property type="entry name" value="GATASE"/>
</dbReference>
<dbReference type="InterPro" id="IPR010139">
    <property type="entry name" value="Imidazole-glycPsynth_HisH"/>
</dbReference>
<dbReference type="EC" id="4.3.2.10" evidence="10"/>
<evidence type="ECO:0000256" key="8">
    <source>
        <dbReference type="ARBA" id="ARBA00047838"/>
    </source>
</evidence>
<evidence type="ECO:0000256" key="9">
    <source>
        <dbReference type="ARBA" id="ARBA00049534"/>
    </source>
</evidence>
<evidence type="ECO:0000256" key="2">
    <source>
        <dbReference type="ARBA" id="ARBA00011152"/>
    </source>
</evidence>
<name>A0A9E2L7C4_9BACT</name>
<accession>A0A9E2L7C4</accession>
<evidence type="ECO:0000256" key="11">
    <source>
        <dbReference type="PIRSR" id="PIRSR000495-1"/>
    </source>
</evidence>
<evidence type="ECO:0000256" key="10">
    <source>
        <dbReference type="HAMAP-Rule" id="MF_00278"/>
    </source>
</evidence>
<dbReference type="Pfam" id="PF00117">
    <property type="entry name" value="GATase"/>
    <property type="match status" value="1"/>
</dbReference>
<comment type="subcellular location">
    <subcellularLocation>
        <location evidence="10">Cytoplasm</location>
    </subcellularLocation>
</comment>
<feature type="active site" description="Nucleophile" evidence="10 11">
    <location>
        <position position="77"/>
    </location>
</feature>
<dbReference type="PIRSF" id="PIRSF000495">
    <property type="entry name" value="Amidotransf_hisH"/>
    <property type="match status" value="1"/>
</dbReference>
<dbReference type="GO" id="GO:0000105">
    <property type="term" value="P:L-histidine biosynthetic process"/>
    <property type="evidence" value="ECO:0007669"/>
    <property type="project" value="UniProtKB-UniRule"/>
</dbReference>
<evidence type="ECO:0000256" key="7">
    <source>
        <dbReference type="ARBA" id="ARBA00023239"/>
    </source>
</evidence>
<reference evidence="13" key="2">
    <citation type="submission" date="2021-04" db="EMBL/GenBank/DDBJ databases">
        <authorList>
            <person name="Gilroy R."/>
        </authorList>
    </citation>
    <scope>NUCLEOTIDE SEQUENCE</scope>
    <source>
        <strain evidence="13">G3-2149</strain>
    </source>
</reference>
<proteinExistence type="inferred from homology"/>
<dbReference type="PANTHER" id="PTHR42701">
    <property type="entry name" value="IMIDAZOLE GLYCEROL PHOSPHATE SYNTHASE SUBUNIT HISH"/>
    <property type="match status" value="1"/>
</dbReference>
<evidence type="ECO:0000313" key="13">
    <source>
        <dbReference type="EMBL" id="MBU3853472.1"/>
    </source>
</evidence>
<dbReference type="HAMAP" id="MF_00278">
    <property type="entry name" value="HisH"/>
    <property type="match status" value="1"/>
</dbReference>
<evidence type="ECO:0000256" key="4">
    <source>
        <dbReference type="ARBA" id="ARBA00022801"/>
    </source>
</evidence>
<sequence>MKVAIVKYNAGNICSVVNALNRVGVSPLVTDNPEELLSADKILFPGQGEAKNTMAYLKEHKLDQLIRNLKQPVLGICIGQQLMCRHSEEGDVDCLGIFDVDVLKFRPQRHEDKVPHMGWNTLKQPQDALFKDFEENEFVYFVHSFYVPVCEQTTAITEYIQPFSASLHKDNFYATQFHPEKSGSVGERIIRNFLDL</sequence>
<comment type="catalytic activity">
    <reaction evidence="8 10">
        <text>5-[(5-phospho-1-deoxy-D-ribulos-1-ylimino)methylamino]-1-(5-phospho-beta-D-ribosyl)imidazole-4-carboxamide + L-glutamine = D-erythro-1-(imidazol-4-yl)glycerol 3-phosphate + 5-amino-1-(5-phospho-beta-D-ribosyl)imidazole-4-carboxamide + L-glutamate + H(+)</text>
        <dbReference type="Rhea" id="RHEA:24793"/>
        <dbReference type="ChEBI" id="CHEBI:15378"/>
        <dbReference type="ChEBI" id="CHEBI:29985"/>
        <dbReference type="ChEBI" id="CHEBI:58278"/>
        <dbReference type="ChEBI" id="CHEBI:58359"/>
        <dbReference type="ChEBI" id="CHEBI:58475"/>
        <dbReference type="ChEBI" id="CHEBI:58525"/>
        <dbReference type="EC" id="4.3.2.10"/>
    </reaction>
</comment>
<evidence type="ECO:0000256" key="1">
    <source>
        <dbReference type="ARBA" id="ARBA00005091"/>
    </source>
</evidence>
<dbReference type="PANTHER" id="PTHR42701:SF1">
    <property type="entry name" value="IMIDAZOLE GLYCEROL PHOSPHATE SYNTHASE SUBUNIT HISH"/>
    <property type="match status" value="1"/>
</dbReference>
<dbReference type="PROSITE" id="PS51273">
    <property type="entry name" value="GATASE_TYPE_1"/>
    <property type="match status" value="1"/>
</dbReference>
<organism evidence="13 14">
    <name type="scientific">Candidatus Paraprevotella stercoravium</name>
    <dbReference type="NCBI Taxonomy" id="2838725"/>
    <lineage>
        <taxon>Bacteria</taxon>
        <taxon>Pseudomonadati</taxon>
        <taxon>Bacteroidota</taxon>
        <taxon>Bacteroidia</taxon>
        <taxon>Bacteroidales</taxon>
        <taxon>Prevotellaceae</taxon>
        <taxon>Paraprevotella</taxon>
    </lineage>
</organism>
<comment type="function">
    <text evidence="10">IGPS catalyzes the conversion of PRFAR and glutamine to IGP, AICAR and glutamate. The HisH subunit catalyzes the hydrolysis of glutamine to glutamate and ammonia as part of the synthesis of IGP and AICAR. The resulting ammonia molecule is channeled to the active site of HisF.</text>
</comment>
<feature type="active site" evidence="10 11">
    <location>
        <position position="180"/>
    </location>
</feature>
<comment type="catalytic activity">
    <reaction evidence="9 10">
        <text>L-glutamine + H2O = L-glutamate + NH4(+)</text>
        <dbReference type="Rhea" id="RHEA:15889"/>
        <dbReference type="ChEBI" id="CHEBI:15377"/>
        <dbReference type="ChEBI" id="CHEBI:28938"/>
        <dbReference type="ChEBI" id="CHEBI:29985"/>
        <dbReference type="ChEBI" id="CHEBI:58359"/>
        <dbReference type="EC" id="3.5.1.2"/>
    </reaction>
</comment>
<evidence type="ECO:0000313" key="14">
    <source>
        <dbReference type="Proteomes" id="UP000823865"/>
    </source>
</evidence>
<evidence type="ECO:0000256" key="6">
    <source>
        <dbReference type="ARBA" id="ARBA00023102"/>
    </source>
</evidence>
<dbReference type="Proteomes" id="UP000823865">
    <property type="component" value="Unassembled WGS sequence"/>
</dbReference>
<comment type="pathway">
    <text evidence="1 10">Amino-acid biosynthesis; L-histidine biosynthesis; L-histidine from 5-phospho-alpha-D-ribose 1-diphosphate: step 5/9.</text>
</comment>
<keyword evidence="3 10" id="KW-0028">Amino-acid biosynthesis</keyword>
<comment type="subunit">
    <text evidence="2 10">Heterodimer of HisH and HisF.</text>
</comment>
<keyword evidence="5 10" id="KW-0315">Glutamine amidotransferase</keyword>
<dbReference type="GO" id="GO:0000107">
    <property type="term" value="F:imidazoleglycerol-phosphate synthase activity"/>
    <property type="evidence" value="ECO:0007669"/>
    <property type="project" value="UniProtKB-UniRule"/>
</dbReference>
<keyword evidence="7 10" id="KW-0456">Lyase</keyword>
<dbReference type="NCBIfam" id="TIGR01855">
    <property type="entry name" value="IMP_synth_hisH"/>
    <property type="match status" value="1"/>
</dbReference>
<keyword evidence="6 10" id="KW-0368">Histidine biosynthesis</keyword>
<dbReference type="GO" id="GO:0005737">
    <property type="term" value="C:cytoplasm"/>
    <property type="evidence" value="ECO:0007669"/>
    <property type="project" value="UniProtKB-SubCell"/>
</dbReference>
<feature type="domain" description="Glutamine amidotransferase" evidence="12">
    <location>
        <begin position="14"/>
        <end position="194"/>
    </location>
</feature>